<evidence type="ECO:0000313" key="5">
    <source>
        <dbReference type="EMBL" id="RPA72062.1"/>
    </source>
</evidence>
<keyword evidence="6" id="KW-1185">Reference proteome</keyword>
<feature type="repeat" description="ANK" evidence="3">
    <location>
        <begin position="1081"/>
        <end position="1113"/>
    </location>
</feature>
<name>A0A3N4HCG8_ASCIM</name>
<feature type="repeat" description="ANK" evidence="3">
    <location>
        <begin position="1114"/>
        <end position="1146"/>
    </location>
</feature>
<dbReference type="Proteomes" id="UP000275078">
    <property type="component" value="Unassembled WGS sequence"/>
</dbReference>
<feature type="repeat" description="ANK" evidence="3">
    <location>
        <begin position="939"/>
        <end position="971"/>
    </location>
</feature>
<feature type="repeat" description="ANK" evidence="3">
    <location>
        <begin position="1228"/>
        <end position="1260"/>
    </location>
</feature>
<sequence length="1284" mass="141991">MSIAFDSEGGAEFSNNLISDLAPIIALFGEQVTRQYLSHTSSLLECIIFACAPIGIITGVICAIRVGGSRSLKALIGRAREPEALAELEVLSSTSPDVCELWNGSGIARVVGSPHILELVLLPAIEGKPAQIHTLQTAVQESIFELREKNAEIAQSFETEFTSPPNISYNVAGGPPPKKELLFSAILGIVLQLGVVIFTGVFTYGWSFNSRAVSMERLGMVVPQYAFPSFACGTALIAVGMFLCAHIVDARTDDRVWVLSDHSDLQSAQIIWLQKARVVSDQEFGSYMIRAPDDRSELHTSRKSERFSTSYFLLLTILGTGLSISGFFLQFVGLRAMHWSVSLAQIGCSLVMTALRVYIRRGLSLEPHSVQRIPQEFELDHVAKEVTGCADWKVRTQMCHGDASSSSSNETLKDAAAQVVATRMRLSHLSGWRTEFFDTVERIASCMEDALRYTFRAQSDIDLMTEATGLSVFEFAIPLSFAGSPSTAKLQQNPTIYTIKAQRKNMDRASPWSIDREELDAVLSLWLSSCTSSDRLAGTPTYSDGWLAIPQDYYWATGEDNMAAHILYDWWIRRGSASLSIPYRTDSSSPSSNIFIPDYVKVSSIQTDLLAAKLRLQPCEAFGQYLLSLFFDKLIGLIDSLAPESTTVEQNLDFSSVKLVNRAVSGMADVLQRHGISTDDSYRLVLPPLASNGKLPDIFERNLEIDIIKRSDEFRQQELADKDANSATTDAWNTVVKRLIWLCGKKAEALIHQDLWTEAGATYQSLKRSLETLYEENAIHLVDSGMFDFASSYLQAIDKKDSIQPPISDKEWLQIPFRLHWAISEKRPDYVLRAIREGAKLDAWNADQNEPIEVALESHCWPILRLLLFFGAPFPKETLETEFKEVMESGAARLGDGKRLVILNASYGNLLIDATKAGKIAILRLLMERRIDLSQTTKEGLTVLHLAAEMGNTEMLELFLKHGANSLLTTQTEAKSTALHLAVTRRHIDAIKVITNSQLNLRLRELINVRDGGGNLSIHLAALKGYDDVIEILLGCSGLDMEARTAGGATALYLAAEAGHLSTVKLLVSRGVKVDAAHSKKRETPLFTATRYGHHDIVEFLLDHQASPDSRCYYGRTPIMLAAETLKPETAMMLLERGADITARDDCRRGPLDYTIIAGGTSDAARMDPVRISLIEWLLEKDPSAAESADAFGRTPLHYAGMYNDVHSIQLIADSLSSTGILDPRDRWGWTPLHYASRNNMHEAINLLEKLGADKEARNKDGKIPGELRGLSGMTEFWSPPLAA</sequence>
<dbReference type="PANTHER" id="PTHR24198">
    <property type="entry name" value="ANKYRIN REPEAT AND PROTEIN KINASE DOMAIN-CONTAINING PROTEIN"/>
    <property type="match status" value="1"/>
</dbReference>
<dbReference type="SUPFAM" id="SSF48403">
    <property type="entry name" value="Ankyrin repeat"/>
    <property type="match status" value="2"/>
</dbReference>
<protein>
    <submittedName>
        <fullName evidence="5">Ankyrin</fullName>
    </submittedName>
</protein>
<dbReference type="PROSITE" id="PS50297">
    <property type="entry name" value="ANK_REP_REGION"/>
    <property type="match status" value="5"/>
</dbReference>
<feature type="transmembrane region" description="Helical" evidence="4">
    <location>
        <begin position="225"/>
        <end position="248"/>
    </location>
</feature>
<dbReference type="Gene3D" id="1.25.40.20">
    <property type="entry name" value="Ankyrin repeat-containing domain"/>
    <property type="match status" value="2"/>
</dbReference>
<dbReference type="PRINTS" id="PR01415">
    <property type="entry name" value="ANKYRIN"/>
</dbReference>
<dbReference type="EMBL" id="ML119882">
    <property type="protein sequence ID" value="RPA72062.1"/>
    <property type="molecule type" value="Genomic_DNA"/>
</dbReference>
<keyword evidence="2 3" id="KW-0040">ANK repeat</keyword>
<keyword evidence="4" id="KW-0812">Transmembrane</keyword>
<gene>
    <name evidence="5" type="ORF">BJ508DRAFT_419661</name>
</gene>
<dbReference type="SMART" id="SM00248">
    <property type="entry name" value="ANK"/>
    <property type="match status" value="10"/>
</dbReference>
<accession>A0A3N4HCG8</accession>
<feature type="transmembrane region" description="Helical" evidence="4">
    <location>
        <begin position="47"/>
        <end position="68"/>
    </location>
</feature>
<feature type="transmembrane region" description="Helical" evidence="4">
    <location>
        <begin position="181"/>
        <end position="205"/>
    </location>
</feature>
<evidence type="ECO:0000256" key="1">
    <source>
        <dbReference type="ARBA" id="ARBA00022737"/>
    </source>
</evidence>
<organism evidence="5 6">
    <name type="scientific">Ascobolus immersus RN42</name>
    <dbReference type="NCBI Taxonomy" id="1160509"/>
    <lineage>
        <taxon>Eukaryota</taxon>
        <taxon>Fungi</taxon>
        <taxon>Dikarya</taxon>
        <taxon>Ascomycota</taxon>
        <taxon>Pezizomycotina</taxon>
        <taxon>Pezizomycetes</taxon>
        <taxon>Pezizales</taxon>
        <taxon>Ascobolaceae</taxon>
        <taxon>Ascobolus</taxon>
    </lineage>
</organism>
<keyword evidence="1" id="KW-0677">Repeat</keyword>
<dbReference type="OrthoDB" id="5416940at2759"/>
<dbReference type="PANTHER" id="PTHR24198:SF165">
    <property type="entry name" value="ANKYRIN REPEAT-CONTAINING PROTEIN-RELATED"/>
    <property type="match status" value="1"/>
</dbReference>
<proteinExistence type="predicted"/>
<dbReference type="Pfam" id="PF12796">
    <property type="entry name" value="Ank_2"/>
    <property type="match status" value="4"/>
</dbReference>
<feature type="repeat" description="ANK" evidence="3">
    <location>
        <begin position="1047"/>
        <end position="1079"/>
    </location>
</feature>
<dbReference type="InterPro" id="IPR036770">
    <property type="entry name" value="Ankyrin_rpt-contain_sf"/>
</dbReference>
<keyword evidence="4" id="KW-1133">Transmembrane helix</keyword>
<evidence type="ECO:0000256" key="3">
    <source>
        <dbReference type="PROSITE-ProRule" id="PRU00023"/>
    </source>
</evidence>
<dbReference type="InterPro" id="IPR002110">
    <property type="entry name" value="Ankyrin_rpt"/>
</dbReference>
<reference evidence="5 6" key="1">
    <citation type="journal article" date="2018" name="Nat. Ecol. Evol.">
        <title>Pezizomycetes genomes reveal the molecular basis of ectomycorrhizal truffle lifestyle.</title>
        <authorList>
            <person name="Murat C."/>
            <person name="Payen T."/>
            <person name="Noel B."/>
            <person name="Kuo A."/>
            <person name="Morin E."/>
            <person name="Chen J."/>
            <person name="Kohler A."/>
            <person name="Krizsan K."/>
            <person name="Balestrini R."/>
            <person name="Da Silva C."/>
            <person name="Montanini B."/>
            <person name="Hainaut M."/>
            <person name="Levati E."/>
            <person name="Barry K.W."/>
            <person name="Belfiori B."/>
            <person name="Cichocki N."/>
            <person name="Clum A."/>
            <person name="Dockter R.B."/>
            <person name="Fauchery L."/>
            <person name="Guy J."/>
            <person name="Iotti M."/>
            <person name="Le Tacon F."/>
            <person name="Lindquist E.A."/>
            <person name="Lipzen A."/>
            <person name="Malagnac F."/>
            <person name="Mello A."/>
            <person name="Molinier V."/>
            <person name="Miyauchi S."/>
            <person name="Poulain J."/>
            <person name="Riccioni C."/>
            <person name="Rubini A."/>
            <person name="Sitrit Y."/>
            <person name="Splivallo R."/>
            <person name="Traeger S."/>
            <person name="Wang M."/>
            <person name="Zifcakova L."/>
            <person name="Wipf D."/>
            <person name="Zambonelli A."/>
            <person name="Paolocci F."/>
            <person name="Nowrousian M."/>
            <person name="Ottonello S."/>
            <person name="Baldrian P."/>
            <person name="Spatafora J.W."/>
            <person name="Henrissat B."/>
            <person name="Nagy L.G."/>
            <person name="Aury J.M."/>
            <person name="Wincker P."/>
            <person name="Grigoriev I.V."/>
            <person name="Bonfante P."/>
            <person name="Martin F.M."/>
        </authorList>
    </citation>
    <scope>NUCLEOTIDE SEQUENCE [LARGE SCALE GENOMIC DNA]</scope>
    <source>
        <strain evidence="5 6">RN42</strain>
    </source>
</reference>
<evidence type="ECO:0000256" key="2">
    <source>
        <dbReference type="ARBA" id="ARBA00023043"/>
    </source>
</evidence>
<dbReference type="STRING" id="1160509.A0A3N4HCG8"/>
<keyword evidence="4" id="KW-0472">Membrane</keyword>
<dbReference type="PROSITE" id="PS50088">
    <property type="entry name" value="ANK_REPEAT"/>
    <property type="match status" value="5"/>
</dbReference>
<evidence type="ECO:0000256" key="4">
    <source>
        <dbReference type="SAM" id="Phobius"/>
    </source>
</evidence>
<feature type="transmembrane region" description="Helical" evidence="4">
    <location>
        <begin position="311"/>
        <end position="333"/>
    </location>
</feature>
<evidence type="ECO:0000313" key="6">
    <source>
        <dbReference type="Proteomes" id="UP000275078"/>
    </source>
</evidence>